<dbReference type="GO" id="GO:0005881">
    <property type="term" value="C:cytoplasmic microtubule"/>
    <property type="evidence" value="ECO:0007669"/>
    <property type="project" value="TreeGrafter"/>
</dbReference>
<evidence type="ECO:0000256" key="4">
    <source>
        <dbReference type="ARBA" id="ARBA00023212"/>
    </source>
</evidence>
<keyword evidence="3" id="KW-0963">Cytoplasm</keyword>
<evidence type="ECO:0000256" key="2">
    <source>
        <dbReference type="ARBA" id="ARBA00004245"/>
    </source>
</evidence>
<accession>A0A6J7ZXL7</accession>
<keyword evidence="4" id="KW-0206">Cytoskeleton</keyword>
<evidence type="ECO:0000256" key="6">
    <source>
        <dbReference type="SAM" id="MobiDB-lite"/>
    </source>
</evidence>
<dbReference type="OrthoDB" id="10264920at2759"/>
<evidence type="ECO:0000256" key="1">
    <source>
        <dbReference type="ARBA" id="ARBA00004138"/>
    </source>
</evidence>
<dbReference type="GO" id="GO:0005929">
    <property type="term" value="C:cilium"/>
    <property type="evidence" value="ECO:0007669"/>
    <property type="project" value="UniProtKB-SubCell"/>
</dbReference>
<dbReference type="InterPro" id="IPR052102">
    <property type="entry name" value="Enkurin_domain-protein"/>
</dbReference>
<dbReference type="PANTHER" id="PTHR21490">
    <property type="entry name" value="ENKURIN-RELATED"/>
    <property type="match status" value="1"/>
</dbReference>
<gene>
    <name evidence="8" type="ORF">MCOR_603</name>
</gene>
<evidence type="ECO:0000313" key="8">
    <source>
        <dbReference type="EMBL" id="CAC5356458.1"/>
    </source>
</evidence>
<name>A0A6J7ZXL7_MYTCO</name>
<dbReference type="InterPro" id="IPR027012">
    <property type="entry name" value="Enkurin_dom"/>
</dbReference>
<dbReference type="EMBL" id="CACVKT020000156">
    <property type="protein sequence ID" value="CAC5356458.1"/>
    <property type="molecule type" value="Genomic_DNA"/>
</dbReference>
<evidence type="ECO:0000256" key="5">
    <source>
        <dbReference type="ARBA" id="ARBA00023273"/>
    </source>
</evidence>
<dbReference type="PROSITE" id="PS51665">
    <property type="entry name" value="ENKURIN"/>
    <property type="match status" value="1"/>
</dbReference>
<keyword evidence="9" id="KW-1185">Reference proteome</keyword>
<sequence>MKTHTANTFSLQGAGFSNLQNHYRPDSRSKNHYAENMRRIRSIQRQSKQKENESHQPVKALWKSEKYSTVTSKIKDDIQKEPATPRPHSANFLRAHSRMGPPALPVQNRPCSAEPPKEKLTIPIASSASDVKLTRHNFDFIKVNGIAAKNSKMFKSPSLTNLDELKKKQDDELKRYKKGVVPHYLINRKDQWKKDEEDRIANTPDPAMPPGHKVLPENERLQTLNLLKETMPPGHKVLPENERLQTLNLLKERERELMKLLSALPLRMDTFRLRTEKQELEAKLSEIDEGKKIFSKPKVFVKIDS</sequence>
<feature type="domain" description="Enkurin" evidence="7">
    <location>
        <begin position="187"/>
        <end position="302"/>
    </location>
</feature>
<keyword evidence="5" id="KW-0966">Cell projection</keyword>
<evidence type="ECO:0000313" key="9">
    <source>
        <dbReference type="Proteomes" id="UP000507470"/>
    </source>
</evidence>
<protein>
    <recommendedName>
        <fullName evidence="7">Enkurin domain-containing protein</fullName>
    </recommendedName>
</protein>
<feature type="compositionally biased region" description="Basic and acidic residues" evidence="6">
    <location>
        <begin position="48"/>
        <end position="60"/>
    </location>
</feature>
<evidence type="ECO:0000259" key="7">
    <source>
        <dbReference type="PROSITE" id="PS51665"/>
    </source>
</evidence>
<dbReference type="AlphaFoldDB" id="A0A6J7ZXL7"/>
<dbReference type="PANTHER" id="PTHR21490:SF2">
    <property type="entry name" value="ENKURIN DOMAIN-CONTAINING PROTEIN 1"/>
    <property type="match status" value="1"/>
</dbReference>
<comment type="subcellular location">
    <subcellularLocation>
        <location evidence="1">Cell projection</location>
        <location evidence="1">Cilium</location>
    </subcellularLocation>
    <subcellularLocation>
        <location evidence="2">Cytoplasm</location>
        <location evidence="2">Cytoskeleton</location>
    </subcellularLocation>
</comment>
<dbReference type="Proteomes" id="UP000507470">
    <property type="component" value="Unassembled WGS sequence"/>
</dbReference>
<proteinExistence type="predicted"/>
<reference evidence="8 9" key="1">
    <citation type="submission" date="2020-06" db="EMBL/GenBank/DDBJ databases">
        <authorList>
            <person name="Li R."/>
            <person name="Bekaert M."/>
        </authorList>
    </citation>
    <scope>NUCLEOTIDE SEQUENCE [LARGE SCALE GENOMIC DNA]</scope>
    <source>
        <strain evidence="9">wild</strain>
    </source>
</reference>
<evidence type="ECO:0000256" key="3">
    <source>
        <dbReference type="ARBA" id="ARBA00022490"/>
    </source>
</evidence>
<dbReference type="Pfam" id="PF13864">
    <property type="entry name" value="Enkurin"/>
    <property type="match status" value="2"/>
</dbReference>
<organism evidence="8 9">
    <name type="scientific">Mytilus coruscus</name>
    <name type="common">Sea mussel</name>
    <dbReference type="NCBI Taxonomy" id="42192"/>
    <lineage>
        <taxon>Eukaryota</taxon>
        <taxon>Metazoa</taxon>
        <taxon>Spiralia</taxon>
        <taxon>Lophotrochozoa</taxon>
        <taxon>Mollusca</taxon>
        <taxon>Bivalvia</taxon>
        <taxon>Autobranchia</taxon>
        <taxon>Pteriomorphia</taxon>
        <taxon>Mytilida</taxon>
        <taxon>Mytiloidea</taxon>
        <taxon>Mytilidae</taxon>
        <taxon>Mytilinae</taxon>
        <taxon>Mytilus</taxon>
    </lineage>
</organism>
<feature type="compositionally biased region" description="Basic and acidic residues" evidence="6">
    <location>
        <begin position="23"/>
        <end position="38"/>
    </location>
</feature>
<feature type="region of interest" description="Disordered" evidence="6">
    <location>
        <begin position="16"/>
        <end position="60"/>
    </location>
</feature>